<accession>A0A1M3TVI4</accession>
<evidence type="ECO:0000313" key="3">
    <source>
        <dbReference type="Proteomes" id="UP000184063"/>
    </source>
</evidence>
<protein>
    <submittedName>
        <fullName evidence="2">Uncharacterized protein</fullName>
    </submittedName>
</protein>
<proteinExistence type="predicted"/>
<sequence>MHFTTTIATTIALAGYAAAQSGCHAGATADCKPGFNYCASTLQNRGEATSAIRVALTAGGYEGRVNTPGIWGPFIFHCNDDYTLTLVETCENSDCVDGGLNKNDHCGRKWGGIVGGGL</sequence>
<feature type="signal peptide" evidence="1">
    <location>
        <begin position="1"/>
        <end position="19"/>
    </location>
</feature>
<evidence type="ECO:0000313" key="2">
    <source>
        <dbReference type="EMBL" id="OJZ90840.1"/>
    </source>
</evidence>
<dbReference type="OrthoDB" id="4186099at2759"/>
<keyword evidence="1" id="KW-0732">Signal</keyword>
<name>A0A1M3TVI4_ASPLC</name>
<dbReference type="Proteomes" id="UP000184063">
    <property type="component" value="Unassembled WGS sequence"/>
</dbReference>
<dbReference type="VEuPathDB" id="FungiDB:ASPFODRAFT_67810"/>
<reference evidence="3" key="1">
    <citation type="journal article" date="2017" name="Genome Biol.">
        <title>Comparative genomics reveals high biological diversity and specific adaptations in the industrially and medically important fungal genus Aspergillus.</title>
        <authorList>
            <person name="de Vries R.P."/>
            <person name="Riley R."/>
            <person name="Wiebenga A."/>
            <person name="Aguilar-Osorio G."/>
            <person name="Amillis S."/>
            <person name="Uchima C.A."/>
            <person name="Anderluh G."/>
            <person name="Asadollahi M."/>
            <person name="Askin M."/>
            <person name="Barry K."/>
            <person name="Battaglia E."/>
            <person name="Bayram O."/>
            <person name="Benocci T."/>
            <person name="Braus-Stromeyer S.A."/>
            <person name="Caldana C."/>
            <person name="Canovas D."/>
            <person name="Cerqueira G.C."/>
            <person name="Chen F."/>
            <person name="Chen W."/>
            <person name="Choi C."/>
            <person name="Clum A."/>
            <person name="Dos Santos R.A."/>
            <person name="Damasio A.R."/>
            <person name="Diallinas G."/>
            <person name="Emri T."/>
            <person name="Fekete E."/>
            <person name="Flipphi M."/>
            <person name="Freyberg S."/>
            <person name="Gallo A."/>
            <person name="Gournas C."/>
            <person name="Habgood R."/>
            <person name="Hainaut M."/>
            <person name="Harispe M.L."/>
            <person name="Henrissat B."/>
            <person name="Hilden K.S."/>
            <person name="Hope R."/>
            <person name="Hossain A."/>
            <person name="Karabika E."/>
            <person name="Karaffa L."/>
            <person name="Karanyi Z."/>
            <person name="Krasevec N."/>
            <person name="Kuo A."/>
            <person name="Kusch H."/>
            <person name="LaButti K."/>
            <person name="Lagendijk E.L."/>
            <person name="Lapidus A."/>
            <person name="Levasseur A."/>
            <person name="Lindquist E."/>
            <person name="Lipzen A."/>
            <person name="Logrieco A.F."/>
            <person name="MacCabe A."/>
            <person name="Maekelae M.R."/>
            <person name="Malavazi I."/>
            <person name="Melin P."/>
            <person name="Meyer V."/>
            <person name="Mielnichuk N."/>
            <person name="Miskei M."/>
            <person name="Molnar A.P."/>
            <person name="Mule G."/>
            <person name="Ngan C.Y."/>
            <person name="Orejas M."/>
            <person name="Orosz E."/>
            <person name="Ouedraogo J.P."/>
            <person name="Overkamp K.M."/>
            <person name="Park H.-S."/>
            <person name="Perrone G."/>
            <person name="Piumi F."/>
            <person name="Punt P.J."/>
            <person name="Ram A.F."/>
            <person name="Ramon A."/>
            <person name="Rauscher S."/>
            <person name="Record E."/>
            <person name="Riano-Pachon D.M."/>
            <person name="Robert V."/>
            <person name="Roehrig J."/>
            <person name="Ruller R."/>
            <person name="Salamov A."/>
            <person name="Salih N.S."/>
            <person name="Samson R.A."/>
            <person name="Sandor E."/>
            <person name="Sanguinetti M."/>
            <person name="Schuetze T."/>
            <person name="Sepcic K."/>
            <person name="Shelest E."/>
            <person name="Sherlock G."/>
            <person name="Sophianopoulou V."/>
            <person name="Squina F.M."/>
            <person name="Sun H."/>
            <person name="Susca A."/>
            <person name="Todd R.B."/>
            <person name="Tsang A."/>
            <person name="Unkles S.E."/>
            <person name="van de Wiele N."/>
            <person name="van Rossen-Uffink D."/>
            <person name="Oliveira J.V."/>
            <person name="Vesth T.C."/>
            <person name="Visser J."/>
            <person name="Yu J.-H."/>
            <person name="Zhou M."/>
            <person name="Andersen M.R."/>
            <person name="Archer D.B."/>
            <person name="Baker S.E."/>
            <person name="Benoit I."/>
            <person name="Brakhage A.A."/>
            <person name="Braus G.H."/>
            <person name="Fischer R."/>
            <person name="Frisvad J.C."/>
            <person name="Goldman G.H."/>
            <person name="Houbraken J."/>
            <person name="Oakley B."/>
            <person name="Pocsi I."/>
            <person name="Scazzocchio C."/>
            <person name="Seiboth B."/>
            <person name="vanKuyk P.A."/>
            <person name="Wortman J."/>
            <person name="Dyer P.S."/>
            <person name="Grigoriev I.V."/>
        </authorList>
    </citation>
    <scope>NUCLEOTIDE SEQUENCE [LARGE SCALE GENOMIC DNA]</scope>
    <source>
        <strain evidence="3">CBS 106.47</strain>
    </source>
</reference>
<feature type="chain" id="PRO_5012679978" evidence="1">
    <location>
        <begin position="20"/>
        <end position="118"/>
    </location>
</feature>
<organism evidence="2 3">
    <name type="scientific">Aspergillus luchuensis (strain CBS 106.47)</name>
    <dbReference type="NCBI Taxonomy" id="1137211"/>
    <lineage>
        <taxon>Eukaryota</taxon>
        <taxon>Fungi</taxon>
        <taxon>Dikarya</taxon>
        <taxon>Ascomycota</taxon>
        <taxon>Pezizomycotina</taxon>
        <taxon>Eurotiomycetes</taxon>
        <taxon>Eurotiomycetidae</taxon>
        <taxon>Eurotiales</taxon>
        <taxon>Aspergillaceae</taxon>
        <taxon>Aspergillus</taxon>
        <taxon>Aspergillus subgen. Circumdati</taxon>
    </lineage>
</organism>
<dbReference type="AlphaFoldDB" id="A0A1M3TVI4"/>
<dbReference type="EMBL" id="KV878237">
    <property type="protein sequence ID" value="OJZ90840.1"/>
    <property type="molecule type" value="Genomic_DNA"/>
</dbReference>
<gene>
    <name evidence="2" type="ORF">ASPFODRAFT_67810</name>
</gene>
<evidence type="ECO:0000256" key="1">
    <source>
        <dbReference type="SAM" id="SignalP"/>
    </source>
</evidence>